<feature type="transmembrane region" description="Helical" evidence="1">
    <location>
        <begin position="75"/>
        <end position="102"/>
    </location>
</feature>
<sequence>MPFCTQCGRPLAEGETCSCRNNSANITPPPPQSQYNGYGYQPYQQGYPQAPYGYGQPYPPYGQPPYAQQKKSNGWIVGLVIGIVLLFALIAAAILVPAMLGYTRKARLSNIRSEANVLRKAAETSMIEIDEEGSNVKGRYIISSDKKDNVAVPFDVDDFNARLDRYFEGAEKYKYFIVVNNGYVEYAALSESWTKKTEKIGTWPVGTDDKPREYSKDGSSVFSDKKTNLDTLYWKAYDEIFG</sequence>
<dbReference type="OrthoDB" id="1820897at2"/>
<protein>
    <recommendedName>
        <fullName evidence="4">Zinc ribbon domain-containing protein</fullName>
    </recommendedName>
</protein>
<comment type="caution">
    <text evidence="2">The sequence shown here is derived from an EMBL/GenBank/DDBJ whole genome shotgun (WGS) entry which is preliminary data.</text>
</comment>
<keyword evidence="1" id="KW-1133">Transmembrane helix</keyword>
<reference evidence="2 3" key="1">
    <citation type="submission" date="2018-05" db="EMBL/GenBank/DDBJ databases">
        <title>The Hungate 1000. A catalogue of reference genomes from the rumen microbiome.</title>
        <authorList>
            <person name="Kelly W."/>
        </authorList>
    </citation>
    <scope>NUCLEOTIDE SEQUENCE [LARGE SCALE GENOMIC DNA]</scope>
    <source>
        <strain evidence="2 3">SAb67</strain>
    </source>
</reference>
<keyword evidence="1" id="KW-0472">Membrane</keyword>
<evidence type="ECO:0000313" key="3">
    <source>
        <dbReference type="Proteomes" id="UP000245720"/>
    </source>
</evidence>
<dbReference type="SUPFAM" id="SSF54523">
    <property type="entry name" value="Pili subunits"/>
    <property type="match status" value="1"/>
</dbReference>
<dbReference type="EMBL" id="QGDI01000014">
    <property type="protein sequence ID" value="PWJ10391.1"/>
    <property type="molecule type" value="Genomic_DNA"/>
</dbReference>
<gene>
    <name evidence="2" type="ORF">IE37_03029</name>
</gene>
<dbReference type="InterPro" id="IPR045584">
    <property type="entry name" value="Pilin-like"/>
</dbReference>
<organism evidence="2 3">
    <name type="scientific">Ruminococcus flavefaciens</name>
    <dbReference type="NCBI Taxonomy" id="1265"/>
    <lineage>
        <taxon>Bacteria</taxon>
        <taxon>Bacillati</taxon>
        <taxon>Bacillota</taxon>
        <taxon>Clostridia</taxon>
        <taxon>Eubacteriales</taxon>
        <taxon>Oscillospiraceae</taxon>
        <taxon>Ruminococcus</taxon>
    </lineage>
</organism>
<proteinExistence type="predicted"/>
<dbReference type="RefSeq" id="WP_109727715.1">
    <property type="nucleotide sequence ID" value="NZ_QGDI01000014.1"/>
</dbReference>
<keyword evidence="1" id="KW-0812">Transmembrane</keyword>
<accession>A0A315XUJ2</accession>
<evidence type="ECO:0000313" key="2">
    <source>
        <dbReference type="EMBL" id="PWJ10391.1"/>
    </source>
</evidence>
<dbReference type="Proteomes" id="UP000245720">
    <property type="component" value="Unassembled WGS sequence"/>
</dbReference>
<evidence type="ECO:0000256" key="1">
    <source>
        <dbReference type="SAM" id="Phobius"/>
    </source>
</evidence>
<evidence type="ECO:0008006" key="4">
    <source>
        <dbReference type="Google" id="ProtNLM"/>
    </source>
</evidence>
<dbReference type="AlphaFoldDB" id="A0A315XUJ2"/>
<name>A0A315XUJ2_RUMFL</name>